<keyword evidence="3" id="KW-1185">Reference proteome</keyword>
<evidence type="ECO:0000259" key="1">
    <source>
        <dbReference type="PROSITE" id="PS50879"/>
    </source>
</evidence>
<gene>
    <name evidence="2" type="ORF">PoB_006453900</name>
</gene>
<dbReference type="GO" id="GO:0003676">
    <property type="term" value="F:nucleic acid binding"/>
    <property type="evidence" value="ECO:0007669"/>
    <property type="project" value="InterPro"/>
</dbReference>
<dbReference type="PROSITE" id="PS50879">
    <property type="entry name" value="RNASE_H_1"/>
    <property type="match status" value="1"/>
</dbReference>
<proteinExistence type="predicted"/>
<dbReference type="Gene3D" id="3.30.420.10">
    <property type="entry name" value="Ribonuclease H-like superfamily/Ribonuclease H"/>
    <property type="match status" value="1"/>
</dbReference>
<dbReference type="SUPFAM" id="SSF53098">
    <property type="entry name" value="Ribonuclease H-like"/>
    <property type="match status" value="1"/>
</dbReference>
<dbReference type="InterPro" id="IPR002156">
    <property type="entry name" value="RNaseH_domain"/>
</dbReference>
<dbReference type="AlphaFoldDB" id="A0AAV4D1C7"/>
<evidence type="ECO:0000313" key="3">
    <source>
        <dbReference type="Proteomes" id="UP000735302"/>
    </source>
</evidence>
<feature type="domain" description="RNase H type-1" evidence="1">
    <location>
        <begin position="1"/>
        <end position="73"/>
    </location>
</feature>
<accession>A0AAV4D1C7</accession>
<sequence length="160" mass="17435">MYDQIPGVVILTDCRALVQALGGSGSEGVGEAVLLADYLLKTEGVQTVVQWIPSHVWVLGNEIADGLANEGRSMPQPRKPLFQTLGRSCNAALPISGVPLSYLMMNDSPVSMKPMRRVIIYKVCQGVTLYKYALLPRNITTGRYLVSGLWASKTLVHFSV</sequence>
<name>A0AAV4D1C7_9GAST</name>
<dbReference type="InterPro" id="IPR036397">
    <property type="entry name" value="RNaseH_sf"/>
</dbReference>
<organism evidence="2 3">
    <name type="scientific">Plakobranchus ocellatus</name>
    <dbReference type="NCBI Taxonomy" id="259542"/>
    <lineage>
        <taxon>Eukaryota</taxon>
        <taxon>Metazoa</taxon>
        <taxon>Spiralia</taxon>
        <taxon>Lophotrochozoa</taxon>
        <taxon>Mollusca</taxon>
        <taxon>Gastropoda</taxon>
        <taxon>Heterobranchia</taxon>
        <taxon>Euthyneura</taxon>
        <taxon>Panpulmonata</taxon>
        <taxon>Sacoglossa</taxon>
        <taxon>Placobranchoidea</taxon>
        <taxon>Plakobranchidae</taxon>
        <taxon>Plakobranchus</taxon>
    </lineage>
</organism>
<dbReference type="Proteomes" id="UP000735302">
    <property type="component" value="Unassembled WGS sequence"/>
</dbReference>
<dbReference type="InterPro" id="IPR012337">
    <property type="entry name" value="RNaseH-like_sf"/>
</dbReference>
<evidence type="ECO:0000313" key="2">
    <source>
        <dbReference type="EMBL" id="GFO38034.1"/>
    </source>
</evidence>
<dbReference type="EMBL" id="BLXT01007308">
    <property type="protein sequence ID" value="GFO38034.1"/>
    <property type="molecule type" value="Genomic_DNA"/>
</dbReference>
<reference evidence="2 3" key="1">
    <citation type="journal article" date="2021" name="Elife">
        <title>Chloroplast acquisition without the gene transfer in kleptoplastic sea slugs, Plakobranchus ocellatus.</title>
        <authorList>
            <person name="Maeda T."/>
            <person name="Takahashi S."/>
            <person name="Yoshida T."/>
            <person name="Shimamura S."/>
            <person name="Takaki Y."/>
            <person name="Nagai Y."/>
            <person name="Toyoda A."/>
            <person name="Suzuki Y."/>
            <person name="Arimoto A."/>
            <person name="Ishii H."/>
            <person name="Satoh N."/>
            <person name="Nishiyama T."/>
            <person name="Hasebe M."/>
            <person name="Maruyama T."/>
            <person name="Minagawa J."/>
            <person name="Obokata J."/>
            <person name="Shigenobu S."/>
        </authorList>
    </citation>
    <scope>NUCLEOTIDE SEQUENCE [LARGE SCALE GENOMIC DNA]</scope>
</reference>
<protein>
    <submittedName>
        <fullName evidence="2">Ribonuclease h</fullName>
    </submittedName>
</protein>
<dbReference type="GO" id="GO:0004523">
    <property type="term" value="F:RNA-DNA hybrid ribonuclease activity"/>
    <property type="evidence" value="ECO:0007669"/>
    <property type="project" value="InterPro"/>
</dbReference>
<comment type="caution">
    <text evidence="2">The sequence shown here is derived from an EMBL/GenBank/DDBJ whole genome shotgun (WGS) entry which is preliminary data.</text>
</comment>